<dbReference type="AlphaFoldDB" id="A0A162QBW5"/>
<keyword evidence="3" id="KW-1185">Reference proteome</keyword>
<protein>
    <submittedName>
        <fullName evidence="2">Uncharacterized protein</fullName>
    </submittedName>
</protein>
<accession>A0A162QBW5</accession>
<organism evidence="2 3">
    <name type="scientific">Mucor lusitanicus CBS 277.49</name>
    <dbReference type="NCBI Taxonomy" id="747725"/>
    <lineage>
        <taxon>Eukaryota</taxon>
        <taxon>Fungi</taxon>
        <taxon>Fungi incertae sedis</taxon>
        <taxon>Mucoromycota</taxon>
        <taxon>Mucoromycotina</taxon>
        <taxon>Mucoromycetes</taxon>
        <taxon>Mucorales</taxon>
        <taxon>Mucorineae</taxon>
        <taxon>Mucoraceae</taxon>
        <taxon>Mucor</taxon>
    </lineage>
</organism>
<sequence length="145" mass="16152">MEHITRIMEELRLTAWQATNCVRDAVNAQKAQAASLPPSSPSHEENVEPPAAPAPGAFVVPRQAPFRQEQTYARLAPDDVLDFNQTAITIPVTYGDEFYTDCEPSTIRLINLVLLDGLTEQVANTFIYVHGSTIWYCTENNCSRV</sequence>
<proteinExistence type="predicted"/>
<comment type="caution">
    <text evidence="2">The sequence shown here is derived from an EMBL/GenBank/DDBJ whole genome shotgun (WGS) entry which is preliminary data.</text>
</comment>
<name>A0A162QBW5_MUCCL</name>
<dbReference type="Proteomes" id="UP000077051">
    <property type="component" value="Unassembled WGS sequence"/>
</dbReference>
<dbReference type="VEuPathDB" id="FungiDB:MUCCIDRAFT_86048"/>
<evidence type="ECO:0000256" key="1">
    <source>
        <dbReference type="SAM" id="MobiDB-lite"/>
    </source>
</evidence>
<evidence type="ECO:0000313" key="2">
    <source>
        <dbReference type="EMBL" id="OAD00640.1"/>
    </source>
</evidence>
<dbReference type="EMBL" id="AMYB01000007">
    <property type="protein sequence ID" value="OAD00640.1"/>
    <property type="molecule type" value="Genomic_DNA"/>
</dbReference>
<gene>
    <name evidence="2" type="ORF">MUCCIDRAFT_86048</name>
</gene>
<evidence type="ECO:0000313" key="3">
    <source>
        <dbReference type="Proteomes" id="UP000077051"/>
    </source>
</evidence>
<reference evidence="2 3" key="1">
    <citation type="submission" date="2015-06" db="EMBL/GenBank/DDBJ databases">
        <title>Expansion of signal transduction pathways in fungi by whole-genome duplication.</title>
        <authorList>
            <consortium name="DOE Joint Genome Institute"/>
            <person name="Corrochano L.M."/>
            <person name="Kuo A."/>
            <person name="Marcet-Houben M."/>
            <person name="Polaino S."/>
            <person name="Salamov A."/>
            <person name="Villalobos J.M."/>
            <person name="Alvarez M.I."/>
            <person name="Avalos J."/>
            <person name="Benito E.P."/>
            <person name="Benoit I."/>
            <person name="Burger G."/>
            <person name="Camino L.P."/>
            <person name="Canovas D."/>
            <person name="Cerda-Olmedo E."/>
            <person name="Cheng J.-F."/>
            <person name="Dominguez A."/>
            <person name="Elias M."/>
            <person name="Eslava A.P."/>
            <person name="Glaser F."/>
            <person name="Grimwood J."/>
            <person name="Gutierrez G."/>
            <person name="Heitman J."/>
            <person name="Henrissat B."/>
            <person name="Iturriaga E.A."/>
            <person name="Lang B.F."/>
            <person name="Lavin J.L."/>
            <person name="Lee S."/>
            <person name="Li W."/>
            <person name="Lindquist E."/>
            <person name="Lopez-Garcia S."/>
            <person name="Luque E.M."/>
            <person name="Marcos A.T."/>
            <person name="Martin J."/>
            <person name="Mccluskey K."/>
            <person name="Medina H.R."/>
            <person name="Miralles-Duran A."/>
            <person name="Miyazaki A."/>
            <person name="Munoz-Torres E."/>
            <person name="Oguiza J.A."/>
            <person name="Ohm R."/>
            <person name="Olmedo M."/>
            <person name="Orejas M."/>
            <person name="Ortiz-Castellanos L."/>
            <person name="Pisabarro A.G."/>
            <person name="Rodriguez-Romero J."/>
            <person name="Ruiz-Herrera J."/>
            <person name="Ruiz-Vazquez R."/>
            <person name="Sanz C."/>
            <person name="Schackwitz W."/>
            <person name="Schmutz J."/>
            <person name="Shahriari M."/>
            <person name="Shelest E."/>
            <person name="Silva-Franco F."/>
            <person name="Soanes D."/>
            <person name="Syed K."/>
            <person name="Tagua V.G."/>
            <person name="Talbot N.J."/>
            <person name="Thon M."/>
            <person name="De Vries R.P."/>
            <person name="Wiebenga A."/>
            <person name="Yadav J.S."/>
            <person name="Braun E.L."/>
            <person name="Baker S."/>
            <person name="Garre V."/>
            <person name="Horwitz B."/>
            <person name="Torres-Martinez S."/>
            <person name="Idnurm A."/>
            <person name="Herrera-Estrella A."/>
            <person name="Gabaldon T."/>
            <person name="Grigoriev I.V."/>
        </authorList>
    </citation>
    <scope>NUCLEOTIDE SEQUENCE [LARGE SCALE GENOMIC DNA]</scope>
    <source>
        <strain evidence="2 3">CBS 277.49</strain>
    </source>
</reference>
<feature type="region of interest" description="Disordered" evidence="1">
    <location>
        <begin position="32"/>
        <end position="56"/>
    </location>
</feature>